<dbReference type="Proteomes" id="UP001220324">
    <property type="component" value="Unassembled WGS sequence"/>
</dbReference>
<dbReference type="EMBL" id="JAQIZZ010000002">
    <property type="protein sequence ID" value="KAJ5552420.1"/>
    <property type="molecule type" value="Genomic_DNA"/>
</dbReference>
<dbReference type="Pfam" id="PF01648">
    <property type="entry name" value="ACPS"/>
    <property type="match status" value="1"/>
</dbReference>
<dbReference type="SUPFAM" id="SSF56214">
    <property type="entry name" value="4'-phosphopantetheinyl transferase"/>
    <property type="match status" value="2"/>
</dbReference>
<keyword evidence="2 5" id="KW-0808">Transferase</keyword>
<gene>
    <name evidence="5" type="ORF">N7494_001798</name>
</gene>
<dbReference type="GO" id="GO:0019878">
    <property type="term" value="P:lysine biosynthetic process via aminoadipic acid"/>
    <property type="evidence" value="ECO:0007669"/>
    <property type="project" value="TreeGrafter"/>
</dbReference>
<dbReference type="GO" id="GO:0000287">
    <property type="term" value="F:magnesium ion binding"/>
    <property type="evidence" value="ECO:0007669"/>
    <property type="project" value="InterPro"/>
</dbReference>
<dbReference type="Pfam" id="PF22624">
    <property type="entry name" value="AASDHPPT_N"/>
    <property type="match status" value="1"/>
</dbReference>
<organism evidence="5 6">
    <name type="scientific">Penicillium frequentans</name>
    <dbReference type="NCBI Taxonomy" id="3151616"/>
    <lineage>
        <taxon>Eukaryota</taxon>
        <taxon>Fungi</taxon>
        <taxon>Dikarya</taxon>
        <taxon>Ascomycota</taxon>
        <taxon>Pezizomycotina</taxon>
        <taxon>Eurotiomycetes</taxon>
        <taxon>Eurotiomycetidae</taxon>
        <taxon>Eurotiales</taxon>
        <taxon>Aspergillaceae</taxon>
        <taxon>Penicillium</taxon>
    </lineage>
</organism>
<evidence type="ECO:0000259" key="4">
    <source>
        <dbReference type="Pfam" id="PF22624"/>
    </source>
</evidence>
<dbReference type="EC" id="2.7.8.7" evidence="1"/>
<evidence type="ECO:0000256" key="2">
    <source>
        <dbReference type="ARBA" id="ARBA00022679"/>
    </source>
</evidence>
<reference evidence="5 6" key="1">
    <citation type="journal article" date="2023" name="IMA Fungus">
        <title>Comparative genomic study of the Penicillium genus elucidates a diverse pangenome and 15 lateral gene transfer events.</title>
        <authorList>
            <person name="Petersen C."/>
            <person name="Sorensen T."/>
            <person name="Nielsen M.R."/>
            <person name="Sondergaard T.E."/>
            <person name="Sorensen J.L."/>
            <person name="Fitzpatrick D.A."/>
            <person name="Frisvad J.C."/>
            <person name="Nielsen K.L."/>
        </authorList>
    </citation>
    <scope>NUCLEOTIDE SEQUENCE [LARGE SCALE GENOMIC DNA]</scope>
    <source>
        <strain evidence="5 6">IBT 35679</strain>
    </source>
</reference>
<dbReference type="PANTHER" id="PTHR12215">
    <property type="entry name" value="PHOSPHOPANTETHEINE TRANSFERASE"/>
    <property type="match status" value="1"/>
</dbReference>
<protein>
    <recommendedName>
        <fullName evidence="1">holo-[acyl-carrier-protein] synthase</fullName>
        <ecNumber evidence="1">2.7.8.7</ecNumber>
    </recommendedName>
</protein>
<dbReference type="InterPro" id="IPR055066">
    <property type="entry name" value="AASDHPPT_N"/>
</dbReference>
<dbReference type="Gene3D" id="3.90.470.20">
    <property type="entry name" value="4'-phosphopantetheinyl transferase domain"/>
    <property type="match status" value="2"/>
</dbReference>
<evidence type="ECO:0000256" key="1">
    <source>
        <dbReference type="ARBA" id="ARBA00013172"/>
    </source>
</evidence>
<feature type="domain" description="4'-phosphopantetheinyl transferase" evidence="3">
    <location>
        <begin position="157"/>
        <end position="255"/>
    </location>
</feature>
<dbReference type="GO" id="GO:0005829">
    <property type="term" value="C:cytosol"/>
    <property type="evidence" value="ECO:0007669"/>
    <property type="project" value="TreeGrafter"/>
</dbReference>
<dbReference type="AlphaFoldDB" id="A0AAD6D2M8"/>
<dbReference type="InterPro" id="IPR050559">
    <property type="entry name" value="P-Pant_transferase_sf"/>
</dbReference>
<feature type="domain" description="4'-phosphopantetheinyl transferase N-terminal" evidence="4">
    <location>
        <begin position="41"/>
        <end position="134"/>
    </location>
</feature>
<keyword evidence="6" id="KW-1185">Reference proteome</keyword>
<dbReference type="InterPro" id="IPR037143">
    <property type="entry name" value="4-PPantetheinyl_Trfase_dom_sf"/>
</dbReference>
<dbReference type="PANTHER" id="PTHR12215:SF10">
    <property type="entry name" value="L-AMINOADIPATE-SEMIALDEHYDE DEHYDROGENASE-PHOSPHOPANTETHEINYL TRANSFERASE"/>
    <property type="match status" value="1"/>
</dbReference>
<sequence length="431" mass="48516">MRTNEISLEDARHDNPSVEDVNPFLAGLPTTARWYIDVRDWEANGKNLPLLESLRPDEQKAVTRYYHAADKRMSLASHLLKYLYIHHACGVPWKEIILRRTDLPENRPYYKSTSDTQVEFNVTHQAGLTMLAGTIAPNSGQMQKHSTRGTLPEQPRLGIDVTCVNENRRRVIKTMPEYLEHVSIFVDVFSDRELETMKNPAAALRQARALGLAKAFDGSNTEETIVSFGVRLFYSYWALKEAYLKMTGDALLAPWLRTLEFSNVVPPDPVDPLHAPKPYVQSQNSKNIPQSPKNWGPSFDGVKITKAGRTLVDVRLQLVAFESDYIVAVAGRGLPVGVFPEVKCNEGLHHLPGHITVRSGDEEEECRIPLSTMKIIGHMDPWNIPSSITDPWLPMQEVDIDLDIRACAEGRCAHPENHKSVLSGVQLRESL</sequence>
<comment type="caution">
    <text evidence="5">The sequence shown here is derived from an EMBL/GenBank/DDBJ whole genome shotgun (WGS) entry which is preliminary data.</text>
</comment>
<evidence type="ECO:0000313" key="5">
    <source>
        <dbReference type="EMBL" id="KAJ5552420.1"/>
    </source>
</evidence>
<dbReference type="GO" id="GO:0008897">
    <property type="term" value="F:holo-[acyl-carrier-protein] synthase activity"/>
    <property type="evidence" value="ECO:0007669"/>
    <property type="project" value="UniProtKB-EC"/>
</dbReference>
<name>A0AAD6D2M8_9EURO</name>
<evidence type="ECO:0000313" key="6">
    <source>
        <dbReference type="Proteomes" id="UP001220324"/>
    </source>
</evidence>
<evidence type="ECO:0000259" key="3">
    <source>
        <dbReference type="Pfam" id="PF01648"/>
    </source>
</evidence>
<proteinExistence type="predicted"/>
<accession>A0AAD6D2M8</accession>
<dbReference type="InterPro" id="IPR008278">
    <property type="entry name" value="4-PPantetheinyl_Trfase_dom"/>
</dbReference>